<organism evidence="2 3">
    <name type="scientific">Saguinus oedipus</name>
    <name type="common">Cotton-top tamarin</name>
    <name type="synonym">Oedipomidas oedipus</name>
    <dbReference type="NCBI Taxonomy" id="9490"/>
    <lineage>
        <taxon>Eukaryota</taxon>
        <taxon>Metazoa</taxon>
        <taxon>Chordata</taxon>
        <taxon>Craniata</taxon>
        <taxon>Vertebrata</taxon>
        <taxon>Euteleostomi</taxon>
        <taxon>Mammalia</taxon>
        <taxon>Eutheria</taxon>
        <taxon>Euarchontoglires</taxon>
        <taxon>Primates</taxon>
        <taxon>Haplorrhini</taxon>
        <taxon>Platyrrhini</taxon>
        <taxon>Cebidae</taxon>
        <taxon>Callitrichinae</taxon>
        <taxon>Saguinus</taxon>
    </lineage>
</organism>
<evidence type="ECO:0000313" key="2">
    <source>
        <dbReference type="EMBL" id="KAK2101099.1"/>
    </source>
</evidence>
<feature type="region of interest" description="Disordered" evidence="1">
    <location>
        <begin position="1"/>
        <end position="105"/>
    </location>
</feature>
<evidence type="ECO:0000313" key="3">
    <source>
        <dbReference type="Proteomes" id="UP001266305"/>
    </source>
</evidence>
<reference evidence="2 3" key="1">
    <citation type="submission" date="2023-05" db="EMBL/GenBank/DDBJ databases">
        <title>B98-5 Cell Line De Novo Hybrid Assembly: An Optical Mapping Approach.</title>
        <authorList>
            <person name="Kananen K."/>
            <person name="Auerbach J.A."/>
            <person name="Kautto E."/>
            <person name="Blachly J.S."/>
        </authorList>
    </citation>
    <scope>NUCLEOTIDE SEQUENCE [LARGE SCALE GENOMIC DNA]</scope>
    <source>
        <strain evidence="2">B95-8</strain>
        <tissue evidence="2">Cell line</tissue>
    </source>
</reference>
<feature type="compositionally biased region" description="Basic and acidic residues" evidence="1">
    <location>
        <begin position="1"/>
        <end position="34"/>
    </location>
</feature>
<name>A0ABQ9UVG2_SAGOE</name>
<sequence>MRQNKERKEGRNLKRSGEGGKEGRRRERRKGREKEKKRKKEEKPLQWKKRRGAGCGRGTQKPHEAPVSHPSAPSYAETTTESRHGNPARTTEATKAAAPTLGQDSSVCRHQMARWARCSRLRKGGWGGRPGSDCCRAGGPVQAIGLRPRGYQETGWPPFLAPDSFQSDTEDFINIPAPSLHGPFLAAWACATSRSSWGSRPSGLVHEAPFLDR</sequence>
<proteinExistence type="predicted"/>
<keyword evidence="3" id="KW-1185">Reference proteome</keyword>
<gene>
    <name evidence="2" type="ORF">P7K49_022447</name>
</gene>
<dbReference type="EMBL" id="JASSZA010000010">
    <property type="protein sequence ID" value="KAK2101099.1"/>
    <property type="molecule type" value="Genomic_DNA"/>
</dbReference>
<evidence type="ECO:0000256" key="1">
    <source>
        <dbReference type="SAM" id="MobiDB-lite"/>
    </source>
</evidence>
<comment type="caution">
    <text evidence="2">The sequence shown here is derived from an EMBL/GenBank/DDBJ whole genome shotgun (WGS) entry which is preliminary data.</text>
</comment>
<dbReference type="Proteomes" id="UP001266305">
    <property type="component" value="Unassembled WGS sequence"/>
</dbReference>
<protein>
    <submittedName>
        <fullName evidence="2">Uncharacterized protein</fullName>
    </submittedName>
</protein>
<accession>A0ABQ9UVG2</accession>
<feature type="compositionally biased region" description="Basic residues" evidence="1">
    <location>
        <begin position="35"/>
        <end position="52"/>
    </location>
</feature>